<dbReference type="EMBL" id="CP004145">
    <property type="protein sequence ID" value="AGO60676.1"/>
    <property type="molecule type" value="Genomic_DNA"/>
</dbReference>
<accession>S0AP42</accession>
<organism evidence="8 9">
    <name type="scientific">Ferroplasma acidarmanus Fer1</name>
    <dbReference type="NCBI Taxonomy" id="333146"/>
    <lineage>
        <taxon>Archaea</taxon>
        <taxon>Methanobacteriati</taxon>
        <taxon>Thermoplasmatota</taxon>
        <taxon>Thermoplasmata</taxon>
        <taxon>Thermoplasmatales</taxon>
        <taxon>Ferroplasmaceae</taxon>
        <taxon>Ferroplasma</taxon>
    </lineage>
</organism>
<dbReference type="InterPro" id="IPR036259">
    <property type="entry name" value="MFS_trans_sf"/>
</dbReference>
<dbReference type="InterPro" id="IPR005828">
    <property type="entry name" value="MFS_sugar_transport-like"/>
</dbReference>
<keyword evidence="2" id="KW-0813">Transport</keyword>
<feature type="transmembrane region" description="Helical" evidence="6">
    <location>
        <begin position="356"/>
        <end position="375"/>
    </location>
</feature>
<keyword evidence="3 6" id="KW-0812">Transmembrane</keyword>
<feature type="domain" description="Major facilitator superfamily (MFS) profile" evidence="7">
    <location>
        <begin position="26"/>
        <end position="444"/>
    </location>
</feature>
<dbReference type="Gene3D" id="1.20.1250.20">
    <property type="entry name" value="MFS general substrate transporter like domains"/>
    <property type="match status" value="1"/>
</dbReference>
<evidence type="ECO:0000256" key="1">
    <source>
        <dbReference type="ARBA" id="ARBA00004141"/>
    </source>
</evidence>
<feature type="transmembrane region" description="Helical" evidence="6">
    <location>
        <begin position="93"/>
        <end position="111"/>
    </location>
</feature>
<evidence type="ECO:0000256" key="4">
    <source>
        <dbReference type="ARBA" id="ARBA00022989"/>
    </source>
</evidence>
<name>S0AP42_FERAC</name>
<dbReference type="InterPro" id="IPR005829">
    <property type="entry name" value="Sugar_transporter_CS"/>
</dbReference>
<gene>
    <name evidence="8" type="ORF">FACI_IFERC00001G0696</name>
</gene>
<evidence type="ECO:0000256" key="3">
    <source>
        <dbReference type="ARBA" id="ARBA00022692"/>
    </source>
</evidence>
<feature type="transmembrane region" description="Helical" evidence="6">
    <location>
        <begin position="268"/>
        <end position="293"/>
    </location>
</feature>
<dbReference type="RefSeq" id="WP_009886725.1">
    <property type="nucleotide sequence ID" value="NC_021592.1"/>
</dbReference>
<dbReference type="Pfam" id="PF00083">
    <property type="entry name" value="Sugar_tr"/>
    <property type="match status" value="1"/>
</dbReference>
<feature type="transmembrane region" description="Helical" evidence="6">
    <location>
        <begin position="117"/>
        <end position="139"/>
    </location>
</feature>
<evidence type="ECO:0000256" key="2">
    <source>
        <dbReference type="ARBA" id="ARBA00022448"/>
    </source>
</evidence>
<evidence type="ECO:0000313" key="9">
    <source>
        <dbReference type="Proteomes" id="UP000014660"/>
    </source>
</evidence>
<dbReference type="HOGENOM" id="CLU_001265_46_6_2"/>
<dbReference type="PANTHER" id="PTHR23511">
    <property type="entry name" value="SYNAPTIC VESICLE GLYCOPROTEIN 2"/>
    <property type="match status" value="1"/>
</dbReference>
<dbReference type="CDD" id="cd17316">
    <property type="entry name" value="MFS_SV2_like"/>
    <property type="match status" value="1"/>
</dbReference>
<dbReference type="SUPFAM" id="SSF103473">
    <property type="entry name" value="MFS general substrate transporter"/>
    <property type="match status" value="1"/>
</dbReference>
<feature type="transmembrane region" description="Helical" evidence="6">
    <location>
        <begin position="63"/>
        <end position="81"/>
    </location>
</feature>
<feature type="transmembrane region" description="Helical" evidence="6">
    <location>
        <begin position="331"/>
        <end position="350"/>
    </location>
</feature>
<sequence length="454" mass="50345">MQNKPYEGSVGDRLDRLPVSKFHTKFLLYVTGGEFIITFLVLLVGSLLAIISEVFHLSTDVSTYIMPTAFYSGMVVGTFAFGRLADIYGRKKIYFVNLLVFAIGAIIAGLMSNYILIGVFMFIAGIGTGAEIPLGDTYISETMTKRNRGRRLALVYTIGVISAPLGAFWLLEMSNINLADSWRIFLIVLGVAALVFQVIRFRMKESPRWLESVGRYKDANNLMNSIEEEVMKEKDISSLPPVENHTEVLKEKPKWIDLFDKKLRKNTIMVIIFQYAQSGVFFGFTALVPTLLIAKGYSLASTFLFSIIIYMGFLVGSLVNLLYIDKLERKIGVCLFVGLAGIFGIIFSIANNSAEIVLFGFIVAFMLWNMSNFFHQYQAEIFPTKLRGSGTGMGQGINAIASASVPTLIVVFVLSHGSLAVFSVLGILVVITIVDIMLFGPKTSQRELESISNM</sequence>
<evidence type="ECO:0000256" key="6">
    <source>
        <dbReference type="SAM" id="Phobius"/>
    </source>
</evidence>
<dbReference type="PROSITE" id="PS50850">
    <property type="entry name" value="MFS"/>
    <property type="match status" value="1"/>
</dbReference>
<dbReference type="InterPro" id="IPR020846">
    <property type="entry name" value="MFS_dom"/>
</dbReference>
<feature type="transmembrane region" description="Helical" evidence="6">
    <location>
        <begin position="420"/>
        <end position="440"/>
    </location>
</feature>
<dbReference type="GO" id="GO:0016020">
    <property type="term" value="C:membrane"/>
    <property type="evidence" value="ECO:0007669"/>
    <property type="project" value="UniProtKB-SubCell"/>
</dbReference>
<keyword evidence="4 6" id="KW-1133">Transmembrane helix</keyword>
<dbReference type="Proteomes" id="UP000014660">
    <property type="component" value="Chromosome"/>
</dbReference>
<dbReference type="PANTHER" id="PTHR23511:SF34">
    <property type="entry name" value="SYNAPTIC VESICLE GLYCOPROTEIN 2"/>
    <property type="match status" value="1"/>
</dbReference>
<reference evidence="8 9" key="1">
    <citation type="journal article" date="2007" name="Proc. Natl. Acad. Sci. U.S.A.">
        <title>Genome dynamics in a natural archaeal population.</title>
        <authorList>
            <person name="Allen E.E."/>
            <person name="Tyson G.W."/>
            <person name="Whitaker R.J."/>
            <person name="Detter J.C."/>
            <person name="Richardson P.M."/>
            <person name="Banfield J.F."/>
        </authorList>
    </citation>
    <scope>NUCLEOTIDE SEQUENCE [LARGE SCALE GENOMIC DNA]</scope>
    <source>
        <strain evidence="9">fer1</strain>
    </source>
</reference>
<feature type="transmembrane region" description="Helical" evidence="6">
    <location>
        <begin position="182"/>
        <end position="199"/>
    </location>
</feature>
<evidence type="ECO:0000259" key="7">
    <source>
        <dbReference type="PROSITE" id="PS50850"/>
    </source>
</evidence>
<keyword evidence="5 6" id="KW-0472">Membrane</keyword>
<feature type="transmembrane region" description="Helical" evidence="6">
    <location>
        <begin position="299"/>
        <end position="324"/>
    </location>
</feature>
<protein>
    <recommendedName>
        <fullName evidence="7">Major facilitator superfamily (MFS) profile domain-containing protein</fullName>
    </recommendedName>
</protein>
<proteinExistence type="predicted"/>
<keyword evidence="9" id="KW-1185">Reference proteome</keyword>
<dbReference type="GO" id="GO:0022857">
    <property type="term" value="F:transmembrane transporter activity"/>
    <property type="evidence" value="ECO:0007669"/>
    <property type="project" value="InterPro"/>
</dbReference>
<dbReference type="PROSITE" id="PS00217">
    <property type="entry name" value="SUGAR_TRANSPORT_2"/>
    <property type="match status" value="1"/>
</dbReference>
<feature type="transmembrane region" description="Helical" evidence="6">
    <location>
        <begin position="26"/>
        <end position="51"/>
    </location>
</feature>
<feature type="transmembrane region" description="Helical" evidence="6">
    <location>
        <begin position="151"/>
        <end position="170"/>
    </location>
</feature>
<comment type="subcellular location">
    <subcellularLocation>
        <location evidence="1">Membrane</location>
        <topology evidence="1">Multi-pass membrane protein</topology>
    </subcellularLocation>
</comment>
<feature type="transmembrane region" description="Helical" evidence="6">
    <location>
        <begin position="396"/>
        <end position="414"/>
    </location>
</feature>
<evidence type="ECO:0000313" key="8">
    <source>
        <dbReference type="EMBL" id="AGO60676.1"/>
    </source>
</evidence>
<dbReference type="KEGG" id="fac:FACI_IFERC01G0696"/>
<dbReference type="AlphaFoldDB" id="S0AP42"/>
<dbReference type="GeneID" id="16024857"/>
<evidence type="ECO:0000256" key="5">
    <source>
        <dbReference type="ARBA" id="ARBA00023136"/>
    </source>
</evidence>